<sequence length="135" mass="15454">MVDQIDITTKFTPGKPFIPKMMDNKYLATDDAVIFKERVAPVSVPIVVVVLVLPFMALLAFVSLTLCYFTYYKPRRQQQQKASTKHSEELAVIGKRQTKTDNAMEQQPPFFFDLPSDFDDDDVQSMPLELQSDRS</sequence>
<dbReference type="Proteomes" id="UP000887572">
    <property type="component" value="Unplaced"/>
</dbReference>
<keyword evidence="3" id="KW-1185">Reference proteome</keyword>
<feature type="region of interest" description="Disordered" evidence="1">
    <location>
        <begin position="95"/>
        <end position="135"/>
    </location>
</feature>
<proteinExistence type="predicted"/>
<evidence type="ECO:0000313" key="3">
    <source>
        <dbReference type="Proteomes" id="UP000887572"/>
    </source>
</evidence>
<organism evidence="3 4">
    <name type="scientific">Globodera rostochiensis</name>
    <name type="common">Golden nematode worm</name>
    <name type="synonym">Heterodera rostochiensis</name>
    <dbReference type="NCBI Taxonomy" id="31243"/>
    <lineage>
        <taxon>Eukaryota</taxon>
        <taxon>Metazoa</taxon>
        <taxon>Ecdysozoa</taxon>
        <taxon>Nematoda</taxon>
        <taxon>Chromadorea</taxon>
        <taxon>Rhabditida</taxon>
        <taxon>Tylenchina</taxon>
        <taxon>Tylenchomorpha</taxon>
        <taxon>Tylenchoidea</taxon>
        <taxon>Heteroderidae</taxon>
        <taxon>Heteroderinae</taxon>
        <taxon>Globodera</taxon>
    </lineage>
</organism>
<protein>
    <submittedName>
        <fullName evidence="4">Uncharacterized protein</fullName>
    </submittedName>
</protein>
<keyword evidence="2" id="KW-1133">Transmembrane helix</keyword>
<evidence type="ECO:0000256" key="1">
    <source>
        <dbReference type="SAM" id="MobiDB-lite"/>
    </source>
</evidence>
<evidence type="ECO:0000313" key="4">
    <source>
        <dbReference type="WBParaSite" id="Gr19_v10_g11111.t1"/>
    </source>
</evidence>
<keyword evidence="2" id="KW-0472">Membrane</keyword>
<dbReference type="WBParaSite" id="Gr19_v10_g11111.t1">
    <property type="protein sequence ID" value="Gr19_v10_g11111.t1"/>
    <property type="gene ID" value="Gr19_v10_g11111"/>
</dbReference>
<keyword evidence="2" id="KW-0812">Transmembrane</keyword>
<reference evidence="4" key="1">
    <citation type="submission" date="2022-11" db="UniProtKB">
        <authorList>
            <consortium name="WormBaseParasite"/>
        </authorList>
    </citation>
    <scope>IDENTIFICATION</scope>
</reference>
<feature type="transmembrane region" description="Helical" evidence="2">
    <location>
        <begin position="46"/>
        <end position="71"/>
    </location>
</feature>
<evidence type="ECO:0000256" key="2">
    <source>
        <dbReference type="SAM" id="Phobius"/>
    </source>
</evidence>
<dbReference type="AlphaFoldDB" id="A0A914GTG3"/>
<name>A0A914GTG3_GLORO</name>
<accession>A0A914GTG3</accession>